<dbReference type="PANTHER" id="PTHR38588:SF1">
    <property type="entry name" value="BLL0334 PROTEIN"/>
    <property type="match status" value="1"/>
</dbReference>
<dbReference type="EMBL" id="VIVN01000001">
    <property type="protein sequence ID" value="TWE08233.1"/>
    <property type="molecule type" value="Genomic_DNA"/>
</dbReference>
<dbReference type="Gene3D" id="3.30.530.20">
    <property type="match status" value="1"/>
</dbReference>
<evidence type="ECO:0000313" key="1">
    <source>
        <dbReference type="EMBL" id="TWE08233.1"/>
    </source>
</evidence>
<organism evidence="1 2">
    <name type="scientific">Neobacillus bataviensis</name>
    <dbReference type="NCBI Taxonomy" id="220685"/>
    <lineage>
        <taxon>Bacteria</taxon>
        <taxon>Bacillati</taxon>
        <taxon>Bacillota</taxon>
        <taxon>Bacilli</taxon>
        <taxon>Bacillales</taxon>
        <taxon>Bacillaceae</taxon>
        <taxon>Neobacillus</taxon>
    </lineage>
</organism>
<dbReference type="InterPro" id="IPR023393">
    <property type="entry name" value="START-like_dom_sf"/>
</dbReference>
<accession>A0A561DXZ0</accession>
<dbReference type="RefSeq" id="WP_186446318.1">
    <property type="nucleotide sequence ID" value="NZ_VIVN01000001.1"/>
</dbReference>
<dbReference type="Proteomes" id="UP000319671">
    <property type="component" value="Unassembled WGS sequence"/>
</dbReference>
<dbReference type="InterPro" id="IPR010419">
    <property type="entry name" value="CO_DH_gsu"/>
</dbReference>
<keyword evidence="2" id="KW-1185">Reference proteome</keyword>
<dbReference type="SUPFAM" id="SSF55961">
    <property type="entry name" value="Bet v1-like"/>
    <property type="match status" value="1"/>
</dbReference>
<proteinExistence type="predicted"/>
<protein>
    <recommendedName>
        <fullName evidence="3">Carbon monoxide dehydrogenase subunit G</fullName>
    </recommendedName>
</protein>
<evidence type="ECO:0008006" key="3">
    <source>
        <dbReference type="Google" id="ProtNLM"/>
    </source>
</evidence>
<dbReference type="Pfam" id="PF06240">
    <property type="entry name" value="COXG"/>
    <property type="match status" value="1"/>
</dbReference>
<evidence type="ECO:0000313" key="2">
    <source>
        <dbReference type="Proteomes" id="UP000319671"/>
    </source>
</evidence>
<dbReference type="PANTHER" id="PTHR38588">
    <property type="entry name" value="BLL0334 PROTEIN"/>
    <property type="match status" value="1"/>
</dbReference>
<reference evidence="1 2" key="1">
    <citation type="submission" date="2019-06" db="EMBL/GenBank/DDBJ databases">
        <title>Sorghum-associated microbial communities from plants grown in Nebraska, USA.</title>
        <authorList>
            <person name="Schachtman D."/>
        </authorList>
    </citation>
    <scope>NUCLEOTIDE SEQUENCE [LARGE SCALE GENOMIC DNA]</scope>
    <source>
        <strain evidence="1 2">2482</strain>
    </source>
</reference>
<comment type="caution">
    <text evidence="1">The sequence shown here is derived from an EMBL/GenBank/DDBJ whole genome shotgun (WGS) entry which is preliminary data.</text>
</comment>
<gene>
    <name evidence="1" type="ORF">FB550_101249</name>
</gene>
<sequence length="155" mass="17794">MEIEYQYHFSLPRSVVWKYIKNEKVLHHTLPGCRSISMVSNGVYKAEMEIHIGPIQDLFTLEIRLDENQAPRILRLHINGNGKMGQMNGYCLLMLKENQGSTMLTCKANGQVTGALGLAGKRILDSGASKGLENFFQNLEKEIKRRIYELKRRNR</sequence>
<name>A0A561DXZ0_9BACI</name>
<dbReference type="AlphaFoldDB" id="A0A561DXZ0"/>